<feature type="domain" description="Ketosynthase family 3 (KS3)" evidence="9">
    <location>
        <begin position="12"/>
        <end position="442"/>
    </location>
</feature>
<dbReference type="PROSITE" id="PS52019">
    <property type="entry name" value="PKS_MFAS_DH"/>
    <property type="match status" value="1"/>
</dbReference>
<dbReference type="GO" id="GO:0006633">
    <property type="term" value="P:fatty acid biosynthetic process"/>
    <property type="evidence" value="ECO:0007669"/>
    <property type="project" value="InterPro"/>
</dbReference>
<dbReference type="InterPro" id="IPR036291">
    <property type="entry name" value="NAD(P)-bd_dom_sf"/>
</dbReference>
<evidence type="ECO:0000256" key="2">
    <source>
        <dbReference type="ARBA" id="ARBA00022553"/>
    </source>
</evidence>
<organism evidence="11 12">
    <name type="scientific">Cryphonectria parasitica (strain ATCC 38755 / EP155)</name>
    <dbReference type="NCBI Taxonomy" id="660469"/>
    <lineage>
        <taxon>Eukaryota</taxon>
        <taxon>Fungi</taxon>
        <taxon>Dikarya</taxon>
        <taxon>Ascomycota</taxon>
        <taxon>Pezizomycotina</taxon>
        <taxon>Sordariomycetes</taxon>
        <taxon>Sordariomycetidae</taxon>
        <taxon>Diaporthales</taxon>
        <taxon>Cryphonectriaceae</taxon>
        <taxon>Cryphonectria-Endothia species complex</taxon>
        <taxon>Cryphonectria</taxon>
    </lineage>
</organism>
<dbReference type="Pfam" id="PF14765">
    <property type="entry name" value="PS-DH"/>
    <property type="match status" value="1"/>
</dbReference>
<dbReference type="Gene3D" id="3.10.129.110">
    <property type="entry name" value="Polyketide synthase dehydratase"/>
    <property type="match status" value="1"/>
</dbReference>
<evidence type="ECO:0000256" key="1">
    <source>
        <dbReference type="ARBA" id="ARBA00022450"/>
    </source>
</evidence>
<dbReference type="PROSITE" id="PS52004">
    <property type="entry name" value="KS3_2"/>
    <property type="match status" value="1"/>
</dbReference>
<dbReference type="GO" id="GO:0016491">
    <property type="term" value="F:oxidoreductase activity"/>
    <property type="evidence" value="ECO:0007669"/>
    <property type="project" value="UniProtKB-KW"/>
</dbReference>
<accession>A0A9P4XZ11</accession>
<dbReference type="PROSITE" id="PS51257">
    <property type="entry name" value="PROKAR_LIPOPROTEIN"/>
    <property type="match status" value="1"/>
</dbReference>
<keyword evidence="4" id="KW-0560">Oxidoreductase</keyword>
<dbReference type="GO" id="GO:0004315">
    <property type="term" value="F:3-oxoacyl-[acyl-carrier-protein] synthase activity"/>
    <property type="evidence" value="ECO:0007669"/>
    <property type="project" value="InterPro"/>
</dbReference>
<dbReference type="InterPro" id="IPR036736">
    <property type="entry name" value="ACP-like_sf"/>
</dbReference>
<dbReference type="Pfam" id="PF08659">
    <property type="entry name" value="KR"/>
    <property type="match status" value="1"/>
</dbReference>
<dbReference type="Gene3D" id="3.40.50.720">
    <property type="entry name" value="NAD(P)-binding Rossmann-like Domain"/>
    <property type="match status" value="3"/>
</dbReference>
<dbReference type="InterPro" id="IPR018201">
    <property type="entry name" value="Ketoacyl_synth_AS"/>
</dbReference>
<dbReference type="InterPro" id="IPR020807">
    <property type="entry name" value="PKS_DH"/>
</dbReference>
<dbReference type="PROSITE" id="PS00606">
    <property type="entry name" value="KS3_1"/>
    <property type="match status" value="1"/>
</dbReference>
<dbReference type="InterPro" id="IPR050091">
    <property type="entry name" value="PKS_NRPS_Biosynth_Enz"/>
</dbReference>
<dbReference type="InterPro" id="IPR049551">
    <property type="entry name" value="PKS_DH_C"/>
</dbReference>
<evidence type="ECO:0008006" key="13">
    <source>
        <dbReference type="Google" id="ProtNLM"/>
    </source>
</evidence>
<dbReference type="GO" id="GO:0044550">
    <property type="term" value="P:secondary metabolite biosynthetic process"/>
    <property type="evidence" value="ECO:0007669"/>
    <property type="project" value="TreeGrafter"/>
</dbReference>
<evidence type="ECO:0000313" key="12">
    <source>
        <dbReference type="Proteomes" id="UP000803844"/>
    </source>
</evidence>
<dbReference type="InterPro" id="IPR014031">
    <property type="entry name" value="Ketoacyl_synth_C"/>
</dbReference>
<dbReference type="RefSeq" id="XP_040774351.1">
    <property type="nucleotide sequence ID" value="XM_040924387.1"/>
</dbReference>
<dbReference type="InterPro" id="IPR016039">
    <property type="entry name" value="Thiolase-like"/>
</dbReference>
<dbReference type="Gene3D" id="3.40.47.10">
    <property type="match status" value="1"/>
</dbReference>
<dbReference type="InterPro" id="IPR049900">
    <property type="entry name" value="PKS_mFAS_DH"/>
</dbReference>
<comment type="caution">
    <text evidence="6">Lacks conserved residue(s) required for the propagation of feature annotation.</text>
</comment>
<dbReference type="InterPro" id="IPR020843">
    <property type="entry name" value="ER"/>
</dbReference>
<keyword evidence="12" id="KW-1185">Reference proteome</keyword>
<reference evidence="11" key="1">
    <citation type="journal article" date="2020" name="Phytopathology">
        <title>Genome sequence of the chestnut blight fungus Cryphonectria parasitica EP155: A fundamental resource for an archetypical invasive plant pathogen.</title>
        <authorList>
            <person name="Crouch J.A."/>
            <person name="Dawe A."/>
            <person name="Aerts A."/>
            <person name="Barry K."/>
            <person name="Churchill A.C.L."/>
            <person name="Grimwood J."/>
            <person name="Hillman B."/>
            <person name="Milgroom M.G."/>
            <person name="Pangilinan J."/>
            <person name="Smith M."/>
            <person name="Salamov A."/>
            <person name="Schmutz J."/>
            <person name="Yadav J."/>
            <person name="Grigoriev I.V."/>
            <person name="Nuss D."/>
        </authorList>
    </citation>
    <scope>NUCLEOTIDE SEQUENCE</scope>
    <source>
        <strain evidence="11">EP155</strain>
    </source>
</reference>
<dbReference type="InterPro" id="IPR009081">
    <property type="entry name" value="PP-bd_ACP"/>
</dbReference>
<dbReference type="PROSITE" id="PS50075">
    <property type="entry name" value="CARRIER"/>
    <property type="match status" value="1"/>
</dbReference>
<dbReference type="SUPFAM" id="SSF50129">
    <property type="entry name" value="GroES-like"/>
    <property type="match status" value="1"/>
</dbReference>
<dbReference type="InterPro" id="IPR032821">
    <property type="entry name" value="PKS_assoc"/>
</dbReference>
<dbReference type="PANTHER" id="PTHR43775">
    <property type="entry name" value="FATTY ACID SYNTHASE"/>
    <property type="match status" value="1"/>
</dbReference>
<evidence type="ECO:0000256" key="7">
    <source>
        <dbReference type="SAM" id="MobiDB-lite"/>
    </source>
</evidence>
<dbReference type="Gene3D" id="1.10.1200.10">
    <property type="entry name" value="ACP-like"/>
    <property type="match status" value="1"/>
</dbReference>
<dbReference type="Pfam" id="PF02801">
    <property type="entry name" value="Ketoacyl-synt_C"/>
    <property type="match status" value="1"/>
</dbReference>
<dbReference type="InterPro" id="IPR016036">
    <property type="entry name" value="Malonyl_transacylase_ACP-bd"/>
</dbReference>
<evidence type="ECO:0000256" key="4">
    <source>
        <dbReference type="ARBA" id="ARBA00023002"/>
    </source>
</evidence>
<dbReference type="SMART" id="SM00823">
    <property type="entry name" value="PKS_PP"/>
    <property type="match status" value="1"/>
</dbReference>
<dbReference type="SUPFAM" id="SSF51735">
    <property type="entry name" value="NAD(P)-binding Rossmann-fold domains"/>
    <property type="match status" value="2"/>
</dbReference>
<feature type="region of interest" description="N-terminal hotdog fold" evidence="6">
    <location>
        <begin position="962"/>
        <end position="1100"/>
    </location>
</feature>
<dbReference type="Pfam" id="PF23297">
    <property type="entry name" value="ACP_SdgA_C"/>
    <property type="match status" value="1"/>
</dbReference>
<dbReference type="Pfam" id="PF21089">
    <property type="entry name" value="PKS_DH_N"/>
    <property type="match status" value="1"/>
</dbReference>
<dbReference type="SMART" id="SM00822">
    <property type="entry name" value="PKS_KR"/>
    <property type="match status" value="1"/>
</dbReference>
<dbReference type="CDD" id="cd00833">
    <property type="entry name" value="PKS"/>
    <property type="match status" value="1"/>
</dbReference>
<evidence type="ECO:0000256" key="6">
    <source>
        <dbReference type="PROSITE-ProRule" id="PRU01363"/>
    </source>
</evidence>
<protein>
    <recommendedName>
        <fullName evidence="13">Polyketide synthase</fullName>
    </recommendedName>
</protein>
<feature type="region of interest" description="C-terminal hotdog fold" evidence="6">
    <location>
        <begin position="1122"/>
        <end position="1287"/>
    </location>
</feature>
<sequence>MSSDRIPSMARQQPVAIVGMSCRLPGGVSNPVEFWELCSRARSGFMAGAPKERFNHDAFYHPNPGRTGAYHSQGGYFLNEDPAAFDAPFFSLTEKEAVAMDPQQRLLLECTFEALESAGIPKHSVVGQQVGVFIGGSLSEYETHLSRDSDSMPMYQSTGQYNGDDNLSMQSNRLSHFFDLRGPSFTLDTACSSSLVALHAACQSIRNGESCMAITGACHLNMLPDSFISFSTGRLLSDSGRSMAFDERGTGFGRGEGCGIIVLKPLDQAIKDKDAIRAVILGTGINQDGKTPGITMPNGDAQESLIKQVYESAGLHPRDCGFVEAHGTGTKIGDPTEAGAIYRALGEGRSARDPLFIGSIKSNIGHLEAASGVAAVIKAALMLERNFILPNYDLKTPNKKIPWKEWNMAVPKSQRPWPRNKKYVSVNNFGFGGTNAHVVLGKSPAPTKKLPMSRRATKDNSTEKPQVARKLFVLSGNDRQSLEATMASLVVYLEQRPEIFQSDLLEHLCYTLSRKSLLKWRVAIPAGTSFQLIEALNSKNIISTRSTTPGQGQHQDLKLGFVFTGQGAQWHAMGRELYGPGGFPAYTASLDRADRCLRKLGSQWSLIDELMQEDAKASKVSEAHISQPSCTAVQLCLVDLLHSWGIRPKAVTGHSSGEIAAAYAAGIITFESAMAIAYHRGRMIPALKSDFPRLQGAMMAVGGSKEEFQPLIDTVNSKPELEEKGQEIRIACYNSPTSLTISGDAEALTVLEQTIKETQPATFNRRLQVDVAYHSHHMNLVAKEYKSALQSLPIPRPSRVAKFYSSLYGHLIDGSGCDENYWVDNLTRPVRFSQALEAMNRDSMEKEASVSMLVEMGPHSALQGPVKQILQAAGHSKDIAYSSVLVRNRNAIETALQLAGAITTNGGLLHIDAVNSPADSGVDRPTLLTDLPRYSWNHKTRYWHESRLSRMHNHRGSKCHRSELIGLEAIYSTSTDPIWRNVISLDDLPWIRHHRIQGTVVFPLAGFVSMGVVAVVQKTVDQKHANNMVELKDVEVLKPLVFSSDVVDGNGSIEMSTSLHRRCDPISGEEWHEFRISSWSVNTEWTQHCVGLVRTAQQDTAASHAQQNLINEATASTQEQNAAHIDGEGIAAFYSKLSENLGVEYGPSFQCMRDCTSAGDFSVGTVCQPAGSEDQRNPSTPVLHPTILESIIDTYWPILFGDRMAETNDTVYLPSSIGRLTIALNTTGETTANDLRTYSMAKFDGQAPQATSVSILATAPQEITGSLYPVVSIDGLVVSPMLDNSLSRADDDGDSARQLCYKYEWEPLENQDTPAPTALAPGVIISGEDGTLSHSFASELVKVLEKNVFSARPSIEPGLFEGATAHTSEHVKAVMSDKTCIVLTEIDQPFLVNPTESQFNAVKALADSASRILWVTGGSYIDCTSPSSNIISGLSRTIRAETMTPFAHLDIQGSPSNTINPEEVSEIISNVTLSAFGISNKKENDMEFVYRSGKIMVPRVVNDDNMDQLVQQFTNPQALTEQSYAEGTSGSRALKLQFEMTKSCYTTRGSGANKTIQGVHMIEDTSAKAVPLADDEVEFEVKAVAANRHDAFAAQSEAPSTLAGLEASGIVIRLGSAVTDPAIQIGRPIACLTTAVDKKSHGAFASLARASACMTIPLSSETVSTMSFEQAATLPLAYYTAYYSLMDQARLEPGQSVLITHGSDPIGQAAICLALRAEAVVYAIVETVEEREKILSQYSGSIAEDHVFVPYGSKNISSDSSGHEIYNALMATTHKTGVDVILDSNTSRSREQSHLSKLWRSCVSDFGCLKHLRFEDIQPSSFLDNLKMPRNTSHITIDMLSLGYRRPQVLARVVAKTAKLLQQGKIQPIHGVTAVPFSQAHEALNRLAKGEGSSKTVLVPTADDTIRAPPRHDPTRSKLLQSDATYIIVGGTGGLGRSMAKWMINHGAGHLVLLSRAGKMTPAVEELSEEAQAVGARVHVRQCDVTDESSLTSLLSWISTDAALPPVRGVIHSAMVLRDVLFEKMTHEEYMTVIDSKVKGAWNLHKTLDGVEGTESPTTNQLDFFVVMSSVSAVVGNRGQAAYAAANTFMDGLVQHRLSRGLPATSLALAAVSDAGYLADSEGGAERAADVLRNLGGEVDNTICDSEVLALLQAAVTGQTASCQHHVITGVGVSNGGGGKTKPKSLPFWAHDSKFSHLYVPTDAEDEAGKDVICSLSPSLSQAEAENVVSRGLVAKIAQVLMMEAEDLDVTRSLTHYPLDSLTAIEIRNFIAREYEASMQVLELLSSGSIETLSSAVCKKSKLCQVSS</sequence>
<dbReference type="GO" id="GO:0031177">
    <property type="term" value="F:phosphopantetheine binding"/>
    <property type="evidence" value="ECO:0007669"/>
    <property type="project" value="InterPro"/>
</dbReference>
<dbReference type="Pfam" id="PF00109">
    <property type="entry name" value="ketoacyl-synt"/>
    <property type="match status" value="1"/>
</dbReference>
<dbReference type="InterPro" id="IPR020841">
    <property type="entry name" value="PKS_Beta-ketoAc_synthase_dom"/>
</dbReference>
<dbReference type="SUPFAM" id="SSF52151">
    <property type="entry name" value="FabD/lysophospholipase-like"/>
    <property type="match status" value="1"/>
</dbReference>
<dbReference type="EMBL" id="MU032349">
    <property type="protein sequence ID" value="KAF3763390.1"/>
    <property type="molecule type" value="Genomic_DNA"/>
</dbReference>
<dbReference type="Proteomes" id="UP000803844">
    <property type="component" value="Unassembled WGS sequence"/>
</dbReference>
<dbReference type="InterPro" id="IPR014030">
    <property type="entry name" value="Ketoacyl_synth_N"/>
</dbReference>
<dbReference type="InterPro" id="IPR049552">
    <property type="entry name" value="PKS_DH_N"/>
</dbReference>
<evidence type="ECO:0000256" key="3">
    <source>
        <dbReference type="ARBA" id="ARBA00022679"/>
    </source>
</evidence>
<dbReference type="InterPro" id="IPR016035">
    <property type="entry name" value="Acyl_Trfase/lysoPLipase"/>
</dbReference>
<dbReference type="InterPro" id="IPR013968">
    <property type="entry name" value="PKS_KR"/>
</dbReference>
<dbReference type="InterPro" id="IPR014043">
    <property type="entry name" value="Acyl_transferase_dom"/>
</dbReference>
<dbReference type="InterPro" id="IPR057326">
    <property type="entry name" value="KR_dom"/>
</dbReference>
<dbReference type="Pfam" id="PF16197">
    <property type="entry name" value="KAsynt_C_assoc"/>
    <property type="match status" value="1"/>
</dbReference>
<dbReference type="OrthoDB" id="329835at2759"/>
<dbReference type="InterPro" id="IPR001227">
    <property type="entry name" value="Ac_transferase_dom_sf"/>
</dbReference>
<dbReference type="Gene3D" id="3.40.366.10">
    <property type="entry name" value="Malonyl-Coenzyme A Acyl Carrier Protein, domain 2"/>
    <property type="match status" value="1"/>
</dbReference>
<proteinExistence type="predicted"/>
<gene>
    <name evidence="11" type="ORF">M406DRAFT_49307</name>
</gene>
<dbReference type="Pfam" id="PF00698">
    <property type="entry name" value="Acyl_transf_1"/>
    <property type="match status" value="1"/>
</dbReference>
<feature type="domain" description="Carrier" evidence="8">
    <location>
        <begin position="2224"/>
        <end position="2301"/>
    </location>
</feature>
<dbReference type="SUPFAM" id="SSF55048">
    <property type="entry name" value="Probable ACP-binding domain of malonyl-CoA ACP transacylase"/>
    <property type="match status" value="1"/>
</dbReference>
<keyword evidence="1" id="KW-0596">Phosphopantetheine</keyword>
<dbReference type="InterPro" id="IPR042104">
    <property type="entry name" value="PKS_dehydratase_sf"/>
</dbReference>
<evidence type="ECO:0000256" key="5">
    <source>
        <dbReference type="ARBA" id="ARBA00023268"/>
    </source>
</evidence>
<dbReference type="Gene3D" id="3.90.180.10">
    <property type="entry name" value="Medium-chain alcohol dehydrogenases, catalytic domain"/>
    <property type="match status" value="1"/>
</dbReference>
<dbReference type="GO" id="GO:0004312">
    <property type="term" value="F:fatty acid synthase activity"/>
    <property type="evidence" value="ECO:0007669"/>
    <property type="project" value="TreeGrafter"/>
</dbReference>
<feature type="region of interest" description="Disordered" evidence="7">
    <location>
        <begin position="442"/>
        <end position="462"/>
    </location>
</feature>
<dbReference type="InterPro" id="IPR020806">
    <property type="entry name" value="PKS_PP-bd"/>
</dbReference>
<dbReference type="SMART" id="SM00825">
    <property type="entry name" value="PKS_KS"/>
    <property type="match status" value="1"/>
</dbReference>
<dbReference type="SMART" id="SM00827">
    <property type="entry name" value="PKS_AT"/>
    <property type="match status" value="1"/>
</dbReference>
<dbReference type="SMART" id="SM00829">
    <property type="entry name" value="PKS_ER"/>
    <property type="match status" value="1"/>
</dbReference>
<dbReference type="CDD" id="cd05195">
    <property type="entry name" value="enoyl_red"/>
    <property type="match status" value="1"/>
</dbReference>
<dbReference type="Pfam" id="PF23114">
    <property type="entry name" value="NAD-bd_HRPKS_sdrA"/>
    <property type="match status" value="1"/>
</dbReference>
<dbReference type="GeneID" id="63841516"/>
<keyword evidence="5" id="KW-0511">Multifunctional enzyme</keyword>
<evidence type="ECO:0000313" key="11">
    <source>
        <dbReference type="EMBL" id="KAF3763390.1"/>
    </source>
</evidence>
<keyword evidence="3" id="KW-0808">Transferase</keyword>
<feature type="domain" description="PKS/mFAS DH" evidence="10">
    <location>
        <begin position="962"/>
        <end position="1287"/>
    </location>
</feature>
<dbReference type="PANTHER" id="PTHR43775:SF13">
    <property type="entry name" value="POLYKETIDE SYNTHASE 1"/>
    <property type="match status" value="1"/>
</dbReference>
<dbReference type="InterPro" id="IPR056501">
    <property type="entry name" value="NAD-bd_HRPKS_sdrA"/>
</dbReference>
<dbReference type="SUPFAM" id="SSF47336">
    <property type="entry name" value="ACP-like"/>
    <property type="match status" value="1"/>
</dbReference>
<evidence type="ECO:0000259" key="9">
    <source>
        <dbReference type="PROSITE" id="PS52004"/>
    </source>
</evidence>
<dbReference type="SUPFAM" id="SSF53901">
    <property type="entry name" value="Thiolase-like"/>
    <property type="match status" value="1"/>
</dbReference>
<dbReference type="InterPro" id="IPR011032">
    <property type="entry name" value="GroES-like_sf"/>
</dbReference>
<comment type="caution">
    <text evidence="11">The sequence shown here is derived from an EMBL/GenBank/DDBJ whole genome shotgun (WGS) entry which is preliminary data.</text>
</comment>
<evidence type="ECO:0000259" key="8">
    <source>
        <dbReference type="PROSITE" id="PS50075"/>
    </source>
</evidence>
<evidence type="ECO:0000259" key="10">
    <source>
        <dbReference type="PROSITE" id="PS52019"/>
    </source>
</evidence>
<dbReference type="SMART" id="SM00826">
    <property type="entry name" value="PKS_DH"/>
    <property type="match status" value="1"/>
</dbReference>
<keyword evidence="2" id="KW-0597">Phosphoprotein</keyword>
<name>A0A9P4XZ11_CRYP1</name>